<dbReference type="AlphaFoldDB" id="M1CXN6"/>
<dbReference type="Gramene" id="PGSC0003DMT400076955">
    <property type="protein sequence ID" value="PGSC0003DMT400076955"/>
    <property type="gene ID" value="PGSC0003DMG400029932"/>
</dbReference>
<dbReference type="GO" id="GO:0004672">
    <property type="term" value="F:protein kinase activity"/>
    <property type="evidence" value="ECO:0007669"/>
    <property type="project" value="InterPro"/>
</dbReference>
<name>M1CXN6_SOLTU</name>
<dbReference type="eggNOG" id="KOG0198">
    <property type="taxonomic scope" value="Eukaryota"/>
</dbReference>
<dbReference type="PANTHER" id="PTHR48011:SF31">
    <property type="entry name" value="MITOGEN-ACTIVATED PROTEIN KINASE KINASE KINASE 2-LIKE"/>
    <property type="match status" value="1"/>
</dbReference>
<accession>M1CXN6</accession>
<organism evidence="2 3">
    <name type="scientific">Solanum tuberosum</name>
    <name type="common">Potato</name>
    <dbReference type="NCBI Taxonomy" id="4113"/>
    <lineage>
        <taxon>Eukaryota</taxon>
        <taxon>Viridiplantae</taxon>
        <taxon>Streptophyta</taxon>
        <taxon>Embryophyta</taxon>
        <taxon>Tracheophyta</taxon>
        <taxon>Spermatophyta</taxon>
        <taxon>Magnoliopsida</taxon>
        <taxon>eudicotyledons</taxon>
        <taxon>Gunneridae</taxon>
        <taxon>Pentapetalae</taxon>
        <taxon>asterids</taxon>
        <taxon>lamiids</taxon>
        <taxon>Solanales</taxon>
        <taxon>Solanaceae</taxon>
        <taxon>Solanoideae</taxon>
        <taxon>Solaneae</taxon>
        <taxon>Solanum</taxon>
    </lineage>
</organism>
<dbReference type="Gene3D" id="1.10.510.10">
    <property type="entry name" value="Transferase(Phosphotransferase) domain 1"/>
    <property type="match status" value="1"/>
</dbReference>
<reference evidence="2" key="2">
    <citation type="submission" date="2015-06" db="UniProtKB">
        <authorList>
            <consortium name="EnsemblPlants"/>
        </authorList>
    </citation>
    <scope>IDENTIFICATION</scope>
    <source>
        <strain evidence="2">DM1-3 516 R44</strain>
    </source>
</reference>
<dbReference type="InterPro" id="IPR011009">
    <property type="entry name" value="Kinase-like_dom_sf"/>
</dbReference>
<dbReference type="Pfam" id="PF00069">
    <property type="entry name" value="Pkinase"/>
    <property type="match status" value="1"/>
</dbReference>
<dbReference type="STRING" id="4113.M1CXN6"/>
<evidence type="ECO:0000313" key="2">
    <source>
        <dbReference type="EnsemblPlants" id="PGSC0003DMT400076955"/>
    </source>
</evidence>
<dbReference type="PaxDb" id="4113-PGSC0003DMT400076955"/>
<dbReference type="InParanoid" id="M1CXN6"/>
<dbReference type="GO" id="GO:0005524">
    <property type="term" value="F:ATP binding"/>
    <property type="evidence" value="ECO:0007669"/>
    <property type="project" value="InterPro"/>
</dbReference>
<protein>
    <submittedName>
        <fullName evidence="2">ATP binding protein</fullName>
    </submittedName>
</protein>
<dbReference type="PANTHER" id="PTHR48011">
    <property type="entry name" value="CCR4-NOT TRANSCRIPTIONAL COMPLEX SUBUNIT CAF120-RELATED"/>
    <property type="match status" value="1"/>
</dbReference>
<dbReference type="SUPFAM" id="SSF56112">
    <property type="entry name" value="Protein kinase-like (PK-like)"/>
    <property type="match status" value="1"/>
</dbReference>
<dbReference type="Proteomes" id="UP000011115">
    <property type="component" value="Unassembled WGS sequence"/>
</dbReference>
<keyword evidence="3" id="KW-1185">Reference proteome</keyword>
<proteinExistence type="predicted"/>
<dbReference type="OMA" id="FCLAKET"/>
<reference evidence="3" key="1">
    <citation type="journal article" date="2011" name="Nature">
        <title>Genome sequence and analysis of the tuber crop potato.</title>
        <authorList>
            <consortium name="The Potato Genome Sequencing Consortium"/>
        </authorList>
    </citation>
    <scope>NUCLEOTIDE SEQUENCE [LARGE SCALE GENOMIC DNA]</scope>
    <source>
        <strain evidence="3">cv. DM1-3 516 R44</strain>
    </source>
</reference>
<dbReference type="HOGENOM" id="CLU_156185_1_0_1"/>
<sequence>MAPESVLDDEYETPADIWAFGCTVFEMITGKKVWDCTGINDPLHLLCKIGMQSPELHHDKLSKQAEDFLNKCVDRDSHSRWTADLLLNHPFLSSDNNDVHQRKRKELKLVDLCNSTELKLLTNKRRRKIVERC</sequence>
<dbReference type="InterPro" id="IPR000719">
    <property type="entry name" value="Prot_kinase_dom"/>
</dbReference>
<feature type="domain" description="Protein kinase" evidence="1">
    <location>
        <begin position="1"/>
        <end position="92"/>
    </location>
</feature>
<dbReference type="EnsemblPlants" id="PGSC0003DMT400076955">
    <property type="protein sequence ID" value="PGSC0003DMT400076955"/>
    <property type="gene ID" value="PGSC0003DMG400029932"/>
</dbReference>
<evidence type="ECO:0000313" key="3">
    <source>
        <dbReference type="Proteomes" id="UP000011115"/>
    </source>
</evidence>
<dbReference type="FunCoup" id="M1CXN6">
    <property type="interactions" value="2"/>
</dbReference>
<dbReference type="PROSITE" id="PS50011">
    <property type="entry name" value="PROTEIN_KINASE_DOM"/>
    <property type="match status" value="1"/>
</dbReference>
<evidence type="ECO:0000259" key="1">
    <source>
        <dbReference type="PROSITE" id="PS50011"/>
    </source>
</evidence>
<dbReference type="InterPro" id="IPR052751">
    <property type="entry name" value="Plant_MAPKKK"/>
</dbReference>